<evidence type="ECO:0000313" key="2">
    <source>
        <dbReference type="Proteomes" id="UP001589619"/>
    </source>
</evidence>
<evidence type="ECO:0008006" key="3">
    <source>
        <dbReference type="Google" id="ProtNLM"/>
    </source>
</evidence>
<reference evidence="1 2" key="1">
    <citation type="submission" date="2024-09" db="EMBL/GenBank/DDBJ databases">
        <authorList>
            <person name="Sun Q."/>
            <person name="Mori K."/>
        </authorList>
    </citation>
    <scope>NUCLEOTIDE SEQUENCE [LARGE SCALE GENOMIC DNA]</scope>
    <source>
        <strain evidence="1 2">JCM 12520</strain>
    </source>
</reference>
<evidence type="ECO:0000313" key="1">
    <source>
        <dbReference type="EMBL" id="MFB9751272.1"/>
    </source>
</evidence>
<dbReference type="PANTHER" id="PTHR43130">
    <property type="entry name" value="ARAC-FAMILY TRANSCRIPTIONAL REGULATOR"/>
    <property type="match status" value="1"/>
</dbReference>
<dbReference type="InterPro" id="IPR052158">
    <property type="entry name" value="INH-QAR"/>
</dbReference>
<dbReference type="RefSeq" id="WP_344917240.1">
    <property type="nucleotide sequence ID" value="NZ_BAAAYO010000021.1"/>
</dbReference>
<name>A0ABV5VSJ8_9BACL</name>
<dbReference type="Proteomes" id="UP001589619">
    <property type="component" value="Unassembled WGS sequence"/>
</dbReference>
<protein>
    <recommendedName>
        <fullName evidence="3">DJ-1/PfpI domain-containing protein</fullName>
    </recommendedName>
</protein>
<dbReference type="Gene3D" id="3.40.50.880">
    <property type="match status" value="1"/>
</dbReference>
<accession>A0ABV5VSJ8</accession>
<dbReference type="SUPFAM" id="SSF52317">
    <property type="entry name" value="Class I glutamine amidotransferase-like"/>
    <property type="match status" value="1"/>
</dbReference>
<gene>
    <name evidence="1" type="ORF">ACFFNY_06815</name>
</gene>
<sequence>MSIMSFRNCISVSSLHHFRIRGHSDGIEGTAYVDEGTVLTSAGVSAGIQLSLYLVGRMLDAPTALHTARLMEYQWRPEQ</sequence>
<keyword evidence="2" id="KW-1185">Reference proteome</keyword>
<dbReference type="PANTHER" id="PTHR43130:SF3">
    <property type="entry name" value="HTH-TYPE TRANSCRIPTIONAL REGULATOR RV1931C"/>
    <property type="match status" value="1"/>
</dbReference>
<organism evidence="1 2">
    <name type="scientific">Paenibacillus hodogayensis</name>
    <dbReference type="NCBI Taxonomy" id="279208"/>
    <lineage>
        <taxon>Bacteria</taxon>
        <taxon>Bacillati</taxon>
        <taxon>Bacillota</taxon>
        <taxon>Bacilli</taxon>
        <taxon>Bacillales</taxon>
        <taxon>Paenibacillaceae</taxon>
        <taxon>Paenibacillus</taxon>
    </lineage>
</organism>
<dbReference type="EMBL" id="JBHMAG010000005">
    <property type="protein sequence ID" value="MFB9751272.1"/>
    <property type="molecule type" value="Genomic_DNA"/>
</dbReference>
<dbReference type="InterPro" id="IPR029062">
    <property type="entry name" value="Class_I_gatase-like"/>
</dbReference>
<proteinExistence type="predicted"/>
<comment type="caution">
    <text evidence="1">The sequence shown here is derived from an EMBL/GenBank/DDBJ whole genome shotgun (WGS) entry which is preliminary data.</text>
</comment>